<comment type="similarity">
    <text evidence="2 9">Belongs to the binding-protein-dependent transport system permease family. CysTW subfamily.</text>
</comment>
<feature type="transmembrane region" description="Helical" evidence="8">
    <location>
        <begin position="145"/>
        <end position="170"/>
    </location>
</feature>
<gene>
    <name evidence="11" type="primary">pstC</name>
    <name evidence="11" type="ORF">KDK92_14270</name>
</gene>
<evidence type="ECO:0000256" key="5">
    <source>
        <dbReference type="ARBA" id="ARBA00022692"/>
    </source>
</evidence>
<dbReference type="CDD" id="cd06261">
    <property type="entry name" value="TM_PBP2"/>
    <property type="match status" value="1"/>
</dbReference>
<dbReference type="Proteomes" id="UP001056429">
    <property type="component" value="Unassembled WGS sequence"/>
</dbReference>
<dbReference type="Pfam" id="PF00528">
    <property type="entry name" value="BPD_transp_1"/>
    <property type="match status" value="1"/>
</dbReference>
<dbReference type="GO" id="GO:0005315">
    <property type="term" value="F:phosphate transmembrane transporter activity"/>
    <property type="evidence" value="ECO:0007669"/>
    <property type="project" value="InterPro"/>
</dbReference>
<dbReference type="PROSITE" id="PS50928">
    <property type="entry name" value="ABC_TM1"/>
    <property type="match status" value="1"/>
</dbReference>
<feature type="transmembrane region" description="Helical" evidence="8">
    <location>
        <begin position="74"/>
        <end position="103"/>
    </location>
</feature>
<dbReference type="PANTHER" id="PTHR30425">
    <property type="entry name" value="PHOSPHATE TRANSPORT SYSTEM PERMEASE PROTEIN PST"/>
    <property type="match status" value="1"/>
</dbReference>
<feature type="domain" description="ABC transmembrane type-1" evidence="10">
    <location>
        <begin position="75"/>
        <end position="285"/>
    </location>
</feature>
<dbReference type="AlphaFoldDB" id="A0A9J6P530"/>
<dbReference type="InterPro" id="IPR000515">
    <property type="entry name" value="MetI-like"/>
</dbReference>
<dbReference type="NCBIfam" id="TIGR02138">
    <property type="entry name" value="phosphate_pstC"/>
    <property type="match status" value="1"/>
</dbReference>
<evidence type="ECO:0000256" key="1">
    <source>
        <dbReference type="ARBA" id="ARBA00004651"/>
    </source>
</evidence>
<keyword evidence="3 8" id="KW-0813">Transport</keyword>
<evidence type="ECO:0000313" key="11">
    <source>
        <dbReference type="EMBL" id="MCM1990893.1"/>
    </source>
</evidence>
<reference evidence="11" key="1">
    <citation type="journal article" date="2021" name="mSystems">
        <title>Bacteria and Archaea Synergistically Convert Glycine Betaine to Biogenic Methane in the Formosa Cold Seep of the South China Sea.</title>
        <authorList>
            <person name="Li L."/>
            <person name="Zhang W."/>
            <person name="Zhang S."/>
            <person name="Song L."/>
            <person name="Sun Q."/>
            <person name="Zhang H."/>
            <person name="Xiang H."/>
            <person name="Dong X."/>
        </authorList>
    </citation>
    <scope>NUCLEOTIDE SEQUENCE</scope>
    <source>
        <strain evidence="11">ZWT</strain>
    </source>
</reference>
<reference evidence="11" key="2">
    <citation type="submission" date="2021-04" db="EMBL/GenBank/DDBJ databases">
        <authorList>
            <person name="Dong X."/>
        </authorList>
    </citation>
    <scope>NUCLEOTIDE SEQUENCE</scope>
    <source>
        <strain evidence="11">ZWT</strain>
    </source>
</reference>
<organism evidence="11 12">
    <name type="scientific">Oceanirhabdus seepicola</name>
    <dbReference type="NCBI Taxonomy" id="2828781"/>
    <lineage>
        <taxon>Bacteria</taxon>
        <taxon>Bacillati</taxon>
        <taxon>Bacillota</taxon>
        <taxon>Clostridia</taxon>
        <taxon>Eubacteriales</taxon>
        <taxon>Clostridiaceae</taxon>
        <taxon>Oceanirhabdus</taxon>
    </lineage>
</organism>
<dbReference type="PANTHER" id="PTHR30425:SF2">
    <property type="entry name" value="ABC TRANSPORTER PERMEASE PROTEIN YQGH-RELATED"/>
    <property type="match status" value="1"/>
</dbReference>
<evidence type="ECO:0000256" key="2">
    <source>
        <dbReference type="ARBA" id="ARBA00007069"/>
    </source>
</evidence>
<dbReference type="GO" id="GO:0005886">
    <property type="term" value="C:plasma membrane"/>
    <property type="evidence" value="ECO:0007669"/>
    <property type="project" value="UniProtKB-SubCell"/>
</dbReference>
<evidence type="ECO:0000256" key="4">
    <source>
        <dbReference type="ARBA" id="ARBA00022475"/>
    </source>
</evidence>
<evidence type="ECO:0000256" key="3">
    <source>
        <dbReference type="ARBA" id="ARBA00022448"/>
    </source>
</evidence>
<protein>
    <recommendedName>
        <fullName evidence="9">Phosphate transport system permease protein</fullName>
    </recommendedName>
</protein>
<keyword evidence="5 8" id="KW-0812">Transmembrane</keyword>
<keyword evidence="6 8" id="KW-1133">Transmembrane helix</keyword>
<evidence type="ECO:0000313" key="12">
    <source>
        <dbReference type="Proteomes" id="UP001056429"/>
    </source>
</evidence>
<feature type="transmembrane region" description="Helical" evidence="8">
    <location>
        <begin position="16"/>
        <end position="38"/>
    </location>
</feature>
<dbReference type="SUPFAM" id="SSF161098">
    <property type="entry name" value="MetI-like"/>
    <property type="match status" value="1"/>
</dbReference>
<keyword evidence="12" id="KW-1185">Reference proteome</keyword>
<dbReference type="EMBL" id="JAGSOJ010000003">
    <property type="protein sequence ID" value="MCM1990893.1"/>
    <property type="molecule type" value="Genomic_DNA"/>
</dbReference>
<keyword evidence="9" id="KW-0592">Phosphate transport</keyword>
<dbReference type="Gene3D" id="1.10.3720.10">
    <property type="entry name" value="MetI-like"/>
    <property type="match status" value="1"/>
</dbReference>
<dbReference type="RefSeq" id="WP_250860005.1">
    <property type="nucleotide sequence ID" value="NZ_JAGSOJ010000003.1"/>
</dbReference>
<feature type="transmembrane region" description="Helical" evidence="8">
    <location>
        <begin position="266"/>
        <end position="288"/>
    </location>
</feature>
<name>A0A9J6P530_9CLOT</name>
<comment type="subcellular location">
    <subcellularLocation>
        <location evidence="1 8">Cell membrane</location>
        <topology evidence="1 8">Multi-pass membrane protein</topology>
    </subcellularLocation>
</comment>
<sequence>MEINIKKFMKEGIGKVIAYSCGALIIALTVSIILFIGIKGINVFTKHGYSVYDLLFSSNWDPEGDLPQLGALSFILGSTFVSFGAVLISTPISIGVAVFMRYISPKIGKTIMQPALELFVGIPSVVYGWIGITVIVPLIKNVFGGIGFSLLAGVMVLSIMILPTISSLAYDALKGVPSSYTNASFALGATRWETISKVAIPASKNGILTGVILGLARAFGEALAVTMVIGNTVRLPFNILKPMATLTGAITMDMANTFYGTIWNDALWALGFVLLIVSCIFILIIKAISKRGEA</sequence>
<comment type="caution">
    <text evidence="11">The sequence shown here is derived from an EMBL/GenBank/DDBJ whole genome shotgun (WGS) entry which is preliminary data.</text>
</comment>
<dbReference type="InterPro" id="IPR035906">
    <property type="entry name" value="MetI-like_sf"/>
</dbReference>
<keyword evidence="4 9" id="KW-1003">Cell membrane</keyword>
<evidence type="ECO:0000256" key="6">
    <source>
        <dbReference type="ARBA" id="ARBA00022989"/>
    </source>
</evidence>
<feature type="transmembrane region" description="Helical" evidence="8">
    <location>
        <begin position="207"/>
        <end position="229"/>
    </location>
</feature>
<dbReference type="InterPro" id="IPR051124">
    <property type="entry name" value="Phosphate_Transport_Permease"/>
</dbReference>
<evidence type="ECO:0000259" key="10">
    <source>
        <dbReference type="PROSITE" id="PS50928"/>
    </source>
</evidence>
<dbReference type="GO" id="GO:0006817">
    <property type="term" value="P:phosphate ion transport"/>
    <property type="evidence" value="ECO:0007669"/>
    <property type="project" value="UniProtKB-KW"/>
</dbReference>
<proteinExistence type="inferred from homology"/>
<accession>A0A9J6P530</accession>
<dbReference type="InterPro" id="IPR011864">
    <property type="entry name" value="Phosphate_PstC"/>
</dbReference>
<comment type="function">
    <text evidence="9">Part of the binding-protein-dependent transport system for phosphate; probably responsible for the translocation of the substrate across the membrane.</text>
</comment>
<evidence type="ECO:0000256" key="7">
    <source>
        <dbReference type="ARBA" id="ARBA00023136"/>
    </source>
</evidence>
<keyword evidence="7 8" id="KW-0472">Membrane</keyword>
<evidence type="ECO:0000256" key="9">
    <source>
        <dbReference type="RuleBase" id="RU363054"/>
    </source>
</evidence>
<evidence type="ECO:0000256" key="8">
    <source>
        <dbReference type="RuleBase" id="RU363032"/>
    </source>
</evidence>
<feature type="transmembrane region" description="Helical" evidence="8">
    <location>
        <begin position="115"/>
        <end position="139"/>
    </location>
</feature>